<dbReference type="RefSeq" id="WP_228105098.1">
    <property type="nucleotide sequence ID" value="NZ_CP101637.1"/>
</dbReference>
<dbReference type="EC" id="2.4.2.-" evidence="1"/>
<keyword evidence="1" id="KW-0328">Glycosyltransferase</keyword>
<gene>
    <name evidence="1" type="ORF">TEMA_36750</name>
</gene>
<dbReference type="InterPro" id="IPR044668">
    <property type="entry name" value="PuuD-like"/>
</dbReference>
<dbReference type="GO" id="GO:0016757">
    <property type="term" value="F:glycosyltransferase activity"/>
    <property type="evidence" value="ECO:0007669"/>
    <property type="project" value="UniProtKB-KW"/>
</dbReference>
<dbReference type="InterPro" id="IPR011697">
    <property type="entry name" value="Peptidase_C26"/>
</dbReference>
<accession>A0ABY9Q6H0</accession>
<protein>
    <submittedName>
        <fullName evidence="1">Glutamine amidotransferase</fullName>
        <ecNumber evidence="1">2.4.2.-</ecNumber>
    </submittedName>
</protein>
<organism evidence="1 2">
    <name type="scientific">Terrisporobacter mayombei</name>
    <dbReference type="NCBI Taxonomy" id="1541"/>
    <lineage>
        <taxon>Bacteria</taxon>
        <taxon>Bacillati</taxon>
        <taxon>Bacillota</taxon>
        <taxon>Clostridia</taxon>
        <taxon>Peptostreptococcales</taxon>
        <taxon>Peptostreptococcaceae</taxon>
        <taxon>Terrisporobacter</taxon>
    </lineage>
</organism>
<name>A0ABY9Q6H0_9FIRM</name>
<dbReference type="PANTHER" id="PTHR43235:SF1">
    <property type="entry name" value="GLUTAMINE AMIDOTRANSFERASE PB2B2.05-RELATED"/>
    <property type="match status" value="1"/>
</dbReference>
<sequence length="243" mass="26825">MKKKTVIGISGSILVDEGGMFPGYERAYVNNDYVQTVASCDAIPYIVPMINNEDLIRCQVSNLDALILSGGHDVNPLQYGEEPHSKLGGILPKRDEFDIKLLKIALEMNKPILGICRGEQIINVAEGGSLYQDLSLIEGCYIKHNQQHLSNVATHTVEIKEGTRLHKILDETTVLANSFHHLAVNKVAPGYIVSANAKDGVVEAIEKEGEQFVIGIQWHPEMMAKENTVMKKIFTALVEEACK</sequence>
<keyword evidence="1" id="KW-0808">Transferase</keyword>
<keyword evidence="1" id="KW-0315">Glutamine amidotransferase</keyword>
<dbReference type="EMBL" id="CP101637">
    <property type="protein sequence ID" value="WMT83174.1"/>
    <property type="molecule type" value="Genomic_DNA"/>
</dbReference>
<dbReference type="PROSITE" id="PS51273">
    <property type="entry name" value="GATASE_TYPE_1"/>
    <property type="match status" value="1"/>
</dbReference>
<dbReference type="PANTHER" id="PTHR43235">
    <property type="entry name" value="GLUTAMINE AMIDOTRANSFERASE PB2B2.05-RELATED"/>
    <property type="match status" value="1"/>
</dbReference>
<keyword evidence="2" id="KW-1185">Reference proteome</keyword>
<dbReference type="Pfam" id="PF07722">
    <property type="entry name" value="Peptidase_C26"/>
    <property type="match status" value="1"/>
</dbReference>
<reference evidence="1 2" key="1">
    <citation type="submission" date="2022-07" db="EMBL/GenBank/DDBJ databases">
        <title>Genome sequence of Terrisporobacter mayombei DSM6539.</title>
        <authorList>
            <person name="Boeer T."/>
            <person name="Bengelsdorf F.R."/>
            <person name="Daniel R."/>
            <person name="Poehlein A."/>
        </authorList>
    </citation>
    <scope>NUCLEOTIDE SEQUENCE [LARGE SCALE GENOMIC DNA]</scope>
    <source>
        <strain evidence="1 2">DSM 6539</strain>
    </source>
</reference>
<dbReference type="InterPro" id="IPR029062">
    <property type="entry name" value="Class_I_gatase-like"/>
</dbReference>
<evidence type="ECO:0000313" key="1">
    <source>
        <dbReference type="EMBL" id="WMT83174.1"/>
    </source>
</evidence>
<dbReference type="Proteomes" id="UP001235030">
    <property type="component" value="Chromosome"/>
</dbReference>
<proteinExistence type="predicted"/>
<evidence type="ECO:0000313" key="2">
    <source>
        <dbReference type="Proteomes" id="UP001235030"/>
    </source>
</evidence>
<dbReference type="Gene3D" id="3.40.50.880">
    <property type="match status" value="1"/>
</dbReference>
<dbReference type="SUPFAM" id="SSF52317">
    <property type="entry name" value="Class I glutamine amidotransferase-like"/>
    <property type="match status" value="1"/>
</dbReference>
<dbReference type="CDD" id="cd01745">
    <property type="entry name" value="GATase1_2"/>
    <property type="match status" value="1"/>
</dbReference>